<dbReference type="Proteomes" id="UP001348492">
    <property type="component" value="Chromosome"/>
</dbReference>
<organism evidence="2 3">
    <name type="scientific">Terrisporobacter glycolicus ATCC 14880 = DSM 1288</name>
    <dbReference type="NCBI Taxonomy" id="1121315"/>
    <lineage>
        <taxon>Bacteria</taxon>
        <taxon>Bacillati</taxon>
        <taxon>Bacillota</taxon>
        <taxon>Clostridia</taxon>
        <taxon>Peptostreptococcales</taxon>
        <taxon>Peptostreptococcaceae</taxon>
        <taxon>Terrisporobacter</taxon>
    </lineage>
</organism>
<sequence length="39" mass="4325">MNSATNYAWGIPTSFIYVIIGISIVGAGFYFYKKSKTKS</sequence>
<dbReference type="RefSeq" id="WP_018590259.1">
    <property type="nucleotide sequence ID" value="NZ_CP117523.1"/>
</dbReference>
<evidence type="ECO:0000313" key="2">
    <source>
        <dbReference type="EMBL" id="WWD83189.1"/>
    </source>
</evidence>
<keyword evidence="1" id="KW-0472">Membrane</keyword>
<evidence type="ECO:0000256" key="1">
    <source>
        <dbReference type="SAM" id="Phobius"/>
    </source>
</evidence>
<keyword evidence="1" id="KW-0812">Transmembrane</keyword>
<reference evidence="2 3" key="1">
    <citation type="journal article" date="2023" name="PLoS ONE">
        <title>Genome-based metabolic and phylogenomic analysis of three Terrisporobacter species.</title>
        <authorList>
            <person name="Boer T."/>
            <person name="Bengelsdorf F.R."/>
            <person name="Bomeke M."/>
            <person name="Daniel R."/>
            <person name="Poehlein A."/>
        </authorList>
    </citation>
    <scope>NUCLEOTIDE SEQUENCE [LARGE SCALE GENOMIC DNA]</scope>
    <source>
        <strain evidence="2 3">DSM 1288</strain>
    </source>
</reference>
<protein>
    <recommendedName>
        <fullName evidence="4">LPXTG-motif cell wall anchor domain protein</fullName>
    </recommendedName>
</protein>
<name>A0ABZ2ETF3_9FIRM</name>
<evidence type="ECO:0000313" key="3">
    <source>
        <dbReference type="Proteomes" id="UP001348492"/>
    </source>
</evidence>
<dbReference type="NCBIfam" id="TIGR01167">
    <property type="entry name" value="LPXTG_anchor"/>
    <property type="match status" value="1"/>
</dbReference>
<keyword evidence="3" id="KW-1185">Reference proteome</keyword>
<evidence type="ECO:0008006" key="4">
    <source>
        <dbReference type="Google" id="ProtNLM"/>
    </source>
</evidence>
<gene>
    <name evidence="2" type="ORF">TEGL_15950</name>
</gene>
<keyword evidence="1" id="KW-1133">Transmembrane helix</keyword>
<dbReference type="EMBL" id="CP117523">
    <property type="protein sequence ID" value="WWD83189.1"/>
    <property type="molecule type" value="Genomic_DNA"/>
</dbReference>
<feature type="transmembrane region" description="Helical" evidence="1">
    <location>
        <begin position="15"/>
        <end position="32"/>
    </location>
</feature>
<accession>A0ABZ2ETF3</accession>
<proteinExistence type="predicted"/>